<reference evidence="1" key="1">
    <citation type="journal article" date="2014" name="Front. Microbiol.">
        <title>High frequency of phylogenetically diverse reductive dehalogenase-homologous genes in deep subseafloor sedimentary metagenomes.</title>
        <authorList>
            <person name="Kawai M."/>
            <person name="Futagami T."/>
            <person name="Toyoda A."/>
            <person name="Takaki Y."/>
            <person name="Nishi S."/>
            <person name="Hori S."/>
            <person name="Arai W."/>
            <person name="Tsubouchi T."/>
            <person name="Morono Y."/>
            <person name="Uchiyama I."/>
            <person name="Ito T."/>
            <person name="Fujiyama A."/>
            <person name="Inagaki F."/>
            <person name="Takami H."/>
        </authorList>
    </citation>
    <scope>NUCLEOTIDE SEQUENCE</scope>
    <source>
        <strain evidence="1">Expedition CK06-06</strain>
    </source>
</reference>
<dbReference type="GO" id="GO:0008967">
    <property type="term" value="F:phosphoglycolate phosphatase activity"/>
    <property type="evidence" value="ECO:0007669"/>
    <property type="project" value="TreeGrafter"/>
</dbReference>
<comment type="caution">
    <text evidence="1">The sequence shown here is derived from an EMBL/GenBank/DDBJ whole genome shotgun (WGS) entry which is preliminary data.</text>
</comment>
<dbReference type="GO" id="GO:0006281">
    <property type="term" value="P:DNA repair"/>
    <property type="evidence" value="ECO:0007669"/>
    <property type="project" value="TreeGrafter"/>
</dbReference>
<dbReference type="InterPro" id="IPR041492">
    <property type="entry name" value="HAD_2"/>
</dbReference>
<evidence type="ECO:0008006" key="2">
    <source>
        <dbReference type="Google" id="ProtNLM"/>
    </source>
</evidence>
<dbReference type="InterPro" id="IPR050155">
    <property type="entry name" value="HAD-like_hydrolase_sf"/>
</dbReference>
<dbReference type="EMBL" id="BARU01030325">
    <property type="protein sequence ID" value="GAH62671.1"/>
    <property type="molecule type" value="Genomic_DNA"/>
</dbReference>
<gene>
    <name evidence="1" type="ORF">S03H2_48137</name>
</gene>
<dbReference type="Pfam" id="PF13419">
    <property type="entry name" value="HAD_2"/>
    <property type="match status" value="1"/>
</dbReference>
<dbReference type="SUPFAM" id="SSF56784">
    <property type="entry name" value="HAD-like"/>
    <property type="match status" value="1"/>
</dbReference>
<sequence>MIKLVTLDFDGTTADTMPTLEEIAVKLMVKHYEIGTEDARAKYQITTGLPFEQQMEIIFPDNPTNKLVISQFEKEKIESIFDLPLFKDAKSTIDLLKEKGYLVAISSSTTQPIIEKYCKEKELIVDQIVGYRMGFEKGKDHFDFLKEKFNLSAEELVYVGDSLKDCERAQNNDIVFIGKTGMFTREDFNKISKSKIVISDLEEL</sequence>
<dbReference type="Gene3D" id="1.10.150.240">
    <property type="entry name" value="Putative phosphatase, domain 2"/>
    <property type="match status" value="1"/>
</dbReference>
<dbReference type="SFLD" id="SFLDS00003">
    <property type="entry name" value="Haloacid_Dehalogenase"/>
    <property type="match status" value="1"/>
</dbReference>
<feature type="non-terminal residue" evidence="1">
    <location>
        <position position="204"/>
    </location>
</feature>
<protein>
    <recommendedName>
        <fullName evidence="2">Phosphoglycolate phosphatase</fullName>
    </recommendedName>
</protein>
<dbReference type="AlphaFoldDB" id="X1GXN9"/>
<dbReference type="Gene3D" id="3.40.50.1000">
    <property type="entry name" value="HAD superfamily/HAD-like"/>
    <property type="match status" value="1"/>
</dbReference>
<proteinExistence type="predicted"/>
<dbReference type="InterPro" id="IPR023214">
    <property type="entry name" value="HAD_sf"/>
</dbReference>
<dbReference type="SFLD" id="SFLDG01129">
    <property type="entry name" value="C1.5:_HAD__Beta-PGM__Phosphata"/>
    <property type="match status" value="1"/>
</dbReference>
<dbReference type="GO" id="GO:0005829">
    <property type="term" value="C:cytosol"/>
    <property type="evidence" value="ECO:0007669"/>
    <property type="project" value="TreeGrafter"/>
</dbReference>
<name>X1GXN9_9ZZZZ</name>
<dbReference type="InterPro" id="IPR036412">
    <property type="entry name" value="HAD-like_sf"/>
</dbReference>
<dbReference type="InterPro" id="IPR023198">
    <property type="entry name" value="PGP-like_dom2"/>
</dbReference>
<evidence type="ECO:0000313" key="1">
    <source>
        <dbReference type="EMBL" id="GAH62671.1"/>
    </source>
</evidence>
<organism evidence="1">
    <name type="scientific">marine sediment metagenome</name>
    <dbReference type="NCBI Taxonomy" id="412755"/>
    <lineage>
        <taxon>unclassified sequences</taxon>
        <taxon>metagenomes</taxon>
        <taxon>ecological metagenomes</taxon>
    </lineage>
</organism>
<accession>X1GXN9</accession>
<dbReference type="PANTHER" id="PTHR43434:SF1">
    <property type="entry name" value="PHOSPHOGLYCOLATE PHOSPHATASE"/>
    <property type="match status" value="1"/>
</dbReference>
<dbReference type="PANTHER" id="PTHR43434">
    <property type="entry name" value="PHOSPHOGLYCOLATE PHOSPHATASE"/>
    <property type="match status" value="1"/>
</dbReference>